<protein>
    <recommendedName>
        <fullName evidence="2">RNA polymerase sigma-70 domain-containing protein</fullName>
    </recommendedName>
</protein>
<reference evidence="3 4" key="1">
    <citation type="journal article" date="2016" name="Nat. Commun.">
        <title>Thousands of microbial genomes shed light on interconnected biogeochemical processes in an aquifer system.</title>
        <authorList>
            <person name="Anantharaman K."/>
            <person name="Brown C.T."/>
            <person name="Hug L.A."/>
            <person name="Sharon I."/>
            <person name="Castelle C.J."/>
            <person name="Probst A.J."/>
            <person name="Thomas B.C."/>
            <person name="Singh A."/>
            <person name="Wilkins M.J."/>
            <person name="Karaoz U."/>
            <person name="Brodie E.L."/>
            <person name="Williams K.H."/>
            <person name="Hubbard S.S."/>
            <person name="Banfield J.F."/>
        </authorList>
    </citation>
    <scope>NUCLEOTIDE SEQUENCE [LARGE SCALE GENOMIC DNA]</scope>
</reference>
<dbReference type="PANTHER" id="PTHR30603">
    <property type="entry name" value="RNA POLYMERASE SIGMA FACTOR RPO"/>
    <property type="match status" value="1"/>
</dbReference>
<dbReference type="Proteomes" id="UP000177457">
    <property type="component" value="Unassembled WGS sequence"/>
</dbReference>
<dbReference type="GO" id="GO:0003677">
    <property type="term" value="F:DNA binding"/>
    <property type="evidence" value="ECO:0007669"/>
    <property type="project" value="InterPro"/>
</dbReference>
<dbReference type="PANTHER" id="PTHR30603:SF60">
    <property type="entry name" value="RNA POLYMERASE SIGMA FACTOR RPOD"/>
    <property type="match status" value="1"/>
</dbReference>
<dbReference type="Pfam" id="PF04545">
    <property type="entry name" value="Sigma70_r4"/>
    <property type="match status" value="1"/>
</dbReference>
<dbReference type="InterPro" id="IPR000943">
    <property type="entry name" value="RNA_pol_sigma70"/>
</dbReference>
<feature type="domain" description="RNA polymerase sigma-70" evidence="2">
    <location>
        <begin position="245"/>
        <end position="271"/>
    </location>
</feature>
<feature type="compositionally biased region" description="Basic and acidic residues" evidence="1">
    <location>
        <begin position="15"/>
        <end position="29"/>
    </location>
</feature>
<name>A0A1F6MDQ0_9BACT</name>
<dbReference type="InterPro" id="IPR011260">
    <property type="entry name" value="RNAP_asu_C"/>
</dbReference>
<dbReference type="STRING" id="1798683.A3C90_03565"/>
<dbReference type="GO" id="GO:0006352">
    <property type="term" value="P:DNA-templated transcription initiation"/>
    <property type="evidence" value="ECO:0007669"/>
    <property type="project" value="InterPro"/>
</dbReference>
<comment type="caution">
    <text evidence="3">The sequence shown here is derived from an EMBL/GenBank/DDBJ whole genome shotgun (WGS) entry which is preliminary data.</text>
</comment>
<dbReference type="PRINTS" id="PR00046">
    <property type="entry name" value="SIGMA70FCT"/>
</dbReference>
<dbReference type="SUPFAM" id="SSF88659">
    <property type="entry name" value="Sigma3 and sigma4 domains of RNA polymerase sigma factors"/>
    <property type="match status" value="1"/>
</dbReference>
<evidence type="ECO:0000259" key="2">
    <source>
        <dbReference type="PROSITE" id="PS00716"/>
    </source>
</evidence>
<dbReference type="EMBL" id="MFQE01000068">
    <property type="protein sequence ID" value="OGH69690.1"/>
    <property type="molecule type" value="Genomic_DNA"/>
</dbReference>
<dbReference type="AlphaFoldDB" id="A0A1F6MDQ0"/>
<evidence type="ECO:0000313" key="4">
    <source>
        <dbReference type="Proteomes" id="UP000177457"/>
    </source>
</evidence>
<dbReference type="InterPro" id="IPR007630">
    <property type="entry name" value="RNA_pol_sigma70_r4"/>
</dbReference>
<dbReference type="Gene3D" id="1.10.150.20">
    <property type="entry name" value="5' to 3' exonuclease, C-terminal subdomain"/>
    <property type="match status" value="1"/>
</dbReference>
<accession>A0A1F6MDQ0</accession>
<dbReference type="SUPFAM" id="SSF47789">
    <property type="entry name" value="C-terminal domain of RNA polymerase alpha subunit"/>
    <property type="match status" value="1"/>
</dbReference>
<gene>
    <name evidence="3" type="ORF">A3C90_03565</name>
</gene>
<dbReference type="GO" id="GO:0003700">
    <property type="term" value="F:DNA-binding transcription factor activity"/>
    <property type="evidence" value="ECO:0007669"/>
    <property type="project" value="InterPro"/>
</dbReference>
<dbReference type="InterPro" id="IPR050239">
    <property type="entry name" value="Sigma-70_RNA_pol_init_factors"/>
</dbReference>
<dbReference type="Gene3D" id="1.10.10.10">
    <property type="entry name" value="Winged helix-like DNA-binding domain superfamily/Winged helix DNA-binding domain"/>
    <property type="match status" value="1"/>
</dbReference>
<proteinExistence type="predicted"/>
<evidence type="ECO:0000313" key="3">
    <source>
        <dbReference type="EMBL" id="OGH69690.1"/>
    </source>
</evidence>
<organism evidence="3 4">
    <name type="scientific">Candidatus Magasanikbacteria bacterium RIFCSPHIGHO2_02_FULL_51_14</name>
    <dbReference type="NCBI Taxonomy" id="1798683"/>
    <lineage>
        <taxon>Bacteria</taxon>
        <taxon>Candidatus Magasanikiibacteriota</taxon>
    </lineage>
</organism>
<feature type="region of interest" description="Disordered" evidence="1">
    <location>
        <begin position="1"/>
        <end position="29"/>
    </location>
</feature>
<sequence length="421" mass="47474">MYPLQADANHTTQPRFEEDTKMPASKEKQEELMARRQKVANLKTQRFTSRAIATLLGVSTATVVNDAWWLTRHPLEITGVLPPLHELLHVLATTSSRSTAKAIAQAEPVERLHGFCDGLAAMCQMFELPAVGLPSGFERLIARILGEPFRLPESNQSASDEVWKIFLHEIASGEIILPADEEGIRLLLAAQVHNHLDAGRNRHWVAVGCPARELSETINKMLSTLTVREERILRMRFGLGQPGHTQGEVGVEFRLSRERIRQIEVRALHKLRHPNRLNHLKALFQTLGGEIERLLAENEGLGTRCDLLSRALEADEDAKRELALRSVSAVLCREVRELELSFRSLNCLENAGIEFVGELVQWSEADLLKAKNFGRKSLKEVKEILAEMELALGMKESTIDQFNRWLQATHGRGPHLCKPRY</sequence>
<dbReference type="InterPro" id="IPR013324">
    <property type="entry name" value="RNA_pol_sigma_r3/r4-like"/>
</dbReference>
<dbReference type="PROSITE" id="PS00716">
    <property type="entry name" value="SIGMA70_2"/>
    <property type="match status" value="1"/>
</dbReference>
<dbReference type="Pfam" id="PF03118">
    <property type="entry name" value="RNA_pol_A_CTD"/>
    <property type="match status" value="1"/>
</dbReference>
<dbReference type="InterPro" id="IPR036388">
    <property type="entry name" value="WH-like_DNA-bd_sf"/>
</dbReference>
<dbReference type="GO" id="GO:0003899">
    <property type="term" value="F:DNA-directed RNA polymerase activity"/>
    <property type="evidence" value="ECO:0007669"/>
    <property type="project" value="InterPro"/>
</dbReference>
<evidence type="ECO:0000256" key="1">
    <source>
        <dbReference type="SAM" id="MobiDB-lite"/>
    </source>
</evidence>
<dbReference type="CDD" id="cd06171">
    <property type="entry name" value="Sigma70_r4"/>
    <property type="match status" value="1"/>
</dbReference>